<comment type="caution">
    <text evidence="1">The sequence shown here is derived from an EMBL/GenBank/DDBJ whole genome shotgun (WGS) entry which is preliminary data.</text>
</comment>
<reference evidence="1" key="1">
    <citation type="submission" date="2022-04" db="EMBL/GenBank/DDBJ databases">
        <title>Genome of the entomopathogenic fungus Entomophthora muscae.</title>
        <authorList>
            <person name="Elya C."/>
            <person name="Lovett B.R."/>
            <person name="Lee E."/>
            <person name="Macias A.M."/>
            <person name="Hajek A.E."/>
            <person name="De Bivort B.L."/>
            <person name="Kasson M.T."/>
            <person name="De Fine Licht H.H."/>
            <person name="Stajich J.E."/>
        </authorList>
    </citation>
    <scope>NUCLEOTIDE SEQUENCE</scope>
    <source>
        <strain evidence="1">Berkeley</strain>
    </source>
</reference>
<evidence type="ECO:0000313" key="2">
    <source>
        <dbReference type="Proteomes" id="UP001165960"/>
    </source>
</evidence>
<protein>
    <submittedName>
        <fullName evidence="1">Uncharacterized protein</fullName>
    </submittedName>
</protein>
<dbReference type="Proteomes" id="UP001165960">
    <property type="component" value="Unassembled WGS sequence"/>
</dbReference>
<sequence>MIYDITASSDQDLYQKDLHHIPESHDSFSEHSLPWLEVFQTSNTKTLWEIPIPDPSFQWFQLGTSCLFPVKTSLTQLDTVKPILALYCKVPRPAISSGQGYISKTIKKVGRVQAKPLQNLEDLAHTVDERFVLAFTAKTPSTSLKFLPTAEETLIQLDCLLSWCCPVLKQLAEQQENVGHIVQGLANLRPRKIGDKIPQSAESRSRNFSGPGVPQPEVIGFGSIPVVMSKTGSRGNVHPESPECT</sequence>
<name>A0ACC2TTL2_9FUNG</name>
<proteinExistence type="predicted"/>
<organism evidence="1 2">
    <name type="scientific">Entomophthora muscae</name>
    <dbReference type="NCBI Taxonomy" id="34485"/>
    <lineage>
        <taxon>Eukaryota</taxon>
        <taxon>Fungi</taxon>
        <taxon>Fungi incertae sedis</taxon>
        <taxon>Zoopagomycota</taxon>
        <taxon>Entomophthoromycotina</taxon>
        <taxon>Entomophthoromycetes</taxon>
        <taxon>Entomophthorales</taxon>
        <taxon>Entomophthoraceae</taxon>
        <taxon>Entomophthora</taxon>
    </lineage>
</organism>
<evidence type="ECO:0000313" key="1">
    <source>
        <dbReference type="EMBL" id="KAJ9077836.1"/>
    </source>
</evidence>
<accession>A0ACC2TTL2</accession>
<gene>
    <name evidence="1" type="ORF">DSO57_1012874</name>
</gene>
<keyword evidence="2" id="KW-1185">Reference proteome</keyword>
<dbReference type="EMBL" id="QTSX02002176">
    <property type="protein sequence ID" value="KAJ9077836.1"/>
    <property type="molecule type" value="Genomic_DNA"/>
</dbReference>